<name>A0A1H2GFQ5_9GAMM</name>
<dbReference type="Pfam" id="PF00795">
    <property type="entry name" value="CN_hydrolase"/>
    <property type="match status" value="1"/>
</dbReference>
<dbReference type="UniPathway" id="UPA00666"/>
<evidence type="ECO:0000256" key="1">
    <source>
        <dbReference type="ARBA" id="ARBA00004651"/>
    </source>
</evidence>
<sequence length="511" mass="56925">MHEPGKQFLAWLSNPGWPGHCIALLAGTMSTLSLTPFGLWPLGLLSVALLYTGVQQLNPQQAFWRGWAWGLGLFASGASWVYVSIHVHGHAHPLLAGLLTAGFVSGLGLVFALMTWTWARWLRPEASGWLSLFAFSALWVLQELFRGWFLTGFPWLYHGYAHTDTWLAGWAPIGSVWLLSLLSVFTACLLTRVWAWRRQPLQLALATGLMAAIWLGGLGLGQVQWTQPHSQPVSVALIQADVPQSQKWDPEYIDNSLARYRDMSYAVAGVDLIVWSETAVPVLQSHAQAFVQTMADNLRAEGSQLITGIPADEYADERLHIYNAITVAGAADQTYRKHKLVPFGEFVPLEDWLRGLIAFFDLPMSSFSRGGIDQPPLLAAGQRLAPYICYEVVYPHFAARLAAKSDLLITISNDSWFGRSLGPLQHLQMARMRALESGRWMLRGTNNGVTALIDPQGRITQQIPQFEQASLVGEVQPYQGLTPWLRWRSWPLAAVIGSILLLSLIQRRRQT</sequence>
<dbReference type="STRING" id="1434072.SAMN05216210_2273"/>
<gene>
    <name evidence="9" type="primary">lnt</name>
    <name evidence="11" type="ORF">SAMN05216210_2273</name>
</gene>
<dbReference type="HAMAP" id="MF_01148">
    <property type="entry name" value="Lnt"/>
    <property type="match status" value="1"/>
</dbReference>
<keyword evidence="6 9" id="KW-1133">Transmembrane helix</keyword>
<evidence type="ECO:0000256" key="4">
    <source>
        <dbReference type="ARBA" id="ARBA00022679"/>
    </source>
</evidence>
<dbReference type="PANTHER" id="PTHR38686">
    <property type="entry name" value="APOLIPOPROTEIN N-ACYLTRANSFERASE"/>
    <property type="match status" value="1"/>
</dbReference>
<comment type="subcellular location">
    <subcellularLocation>
        <location evidence="1 9">Cell membrane</location>
        <topology evidence="1 9">Multi-pass membrane protein</topology>
    </subcellularLocation>
</comment>
<evidence type="ECO:0000256" key="8">
    <source>
        <dbReference type="ARBA" id="ARBA00023315"/>
    </source>
</evidence>
<feature type="domain" description="CN hydrolase" evidence="10">
    <location>
        <begin position="238"/>
        <end position="477"/>
    </location>
</feature>
<evidence type="ECO:0000256" key="3">
    <source>
        <dbReference type="ARBA" id="ARBA00022475"/>
    </source>
</evidence>
<proteinExistence type="inferred from homology"/>
<feature type="transmembrane region" description="Helical" evidence="9">
    <location>
        <begin position="128"/>
        <end position="149"/>
    </location>
</feature>
<dbReference type="RefSeq" id="WP_092386976.1">
    <property type="nucleotide sequence ID" value="NZ_LT629787.1"/>
</dbReference>
<evidence type="ECO:0000313" key="11">
    <source>
        <dbReference type="EMBL" id="SDU18437.1"/>
    </source>
</evidence>
<dbReference type="OrthoDB" id="9804277at2"/>
<keyword evidence="3 9" id="KW-1003">Cell membrane</keyword>
<dbReference type="EMBL" id="LT629787">
    <property type="protein sequence ID" value="SDU18437.1"/>
    <property type="molecule type" value="Genomic_DNA"/>
</dbReference>
<dbReference type="InterPro" id="IPR045378">
    <property type="entry name" value="LNT_N"/>
</dbReference>
<keyword evidence="4 9" id="KW-0808">Transferase</keyword>
<dbReference type="EC" id="2.3.1.269" evidence="9"/>
<organism evidence="11 12">
    <name type="scientific">Halopseudomonas salegens</name>
    <dbReference type="NCBI Taxonomy" id="1434072"/>
    <lineage>
        <taxon>Bacteria</taxon>
        <taxon>Pseudomonadati</taxon>
        <taxon>Pseudomonadota</taxon>
        <taxon>Gammaproteobacteria</taxon>
        <taxon>Pseudomonadales</taxon>
        <taxon>Pseudomonadaceae</taxon>
        <taxon>Halopseudomonas</taxon>
    </lineage>
</organism>
<dbReference type="GO" id="GO:0005886">
    <property type="term" value="C:plasma membrane"/>
    <property type="evidence" value="ECO:0007669"/>
    <property type="project" value="UniProtKB-SubCell"/>
</dbReference>
<feature type="transmembrane region" description="Helical" evidence="9">
    <location>
        <begin position="95"/>
        <end position="116"/>
    </location>
</feature>
<evidence type="ECO:0000256" key="2">
    <source>
        <dbReference type="ARBA" id="ARBA00010065"/>
    </source>
</evidence>
<evidence type="ECO:0000259" key="10">
    <source>
        <dbReference type="PROSITE" id="PS50263"/>
    </source>
</evidence>
<protein>
    <recommendedName>
        <fullName evidence="9">Apolipoprotein N-acyltransferase</fullName>
        <shortName evidence="9">ALP N-acyltransferase</shortName>
        <ecNumber evidence="9">2.3.1.269</ecNumber>
    </recommendedName>
</protein>
<comment type="function">
    <text evidence="9">Catalyzes the phospholipid dependent N-acylation of the N-terminal cysteine of apolipoprotein, the last step in lipoprotein maturation.</text>
</comment>
<dbReference type="InterPro" id="IPR036526">
    <property type="entry name" value="C-N_Hydrolase_sf"/>
</dbReference>
<dbReference type="PROSITE" id="PS50263">
    <property type="entry name" value="CN_HYDROLASE"/>
    <property type="match status" value="1"/>
</dbReference>
<feature type="transmembrane region" description="Helical" evidence="9">
    <location>
        <begin position="487"/>
        <end position="505"/>
    </location>
</feature>
<comment type="catalytic activity">
    <reaction evidence="9">
        <text>N-terminal S-1,2-diacyl-sn-glyceryl-L-cysteinyl-[lipoprotein] + a glycerophospholipid = N-acyl-S-1,2-diacyl-sn-glyceryl-L-cysteinyl-[lipoprotein] + a 2-acyl-sn-glycero-3-phospholipid + H(+)</text>
        <dbReference type="Rhea" id="RHEA:48228"/>
        <dbReference type="Rhea" id="RHEA-COMP:14681"/>
        <dbReference type="Rhea" id="RHEA-COMP:14684"/>
        <dbReference type="ChEBI" id="CHEBI:15378"/>
        <dbReference type="ChEBI" id="CHEBI:136912"/>
        <dbReference type="ChEBI" id="CHEBI:140656"/>
        <dbReference type="ChEBI" id="CHEBI:140657"/>
        <dbReference type="ChEBI" id="CHEBI:140660"/>
        <dbReference type="EC" id="2.3.1.269"/>
    </reaction>
</comment>
<reference evidence="12" key="1">
    <citation type="submission" date="2016-10" db="EMBL/GenBank/DDBJ databases">
        <authorList>
            <person name="Varghese N."/>
            <person name="Submissions S."/>
        </authorList>
    </citation>
    <scope>NUCLEOTIDE SEQUENCE [LARGE SCALE GENOMIC DNA]</scope>
    <source>
        <strain evidence="12">CECT 8338</strain>
    </source>
</reference>
<feature type="transmembrane region" description="Helical" evidence="9">
    <location>
        <begin position="169"/>
        <end position="191"/>
    </location>
</feature>
<evidence type="ECO:0000313" key="12">
    <source>
        <dbReference type="Proteomes" id="UP000243924"/>
    </source>
</evidence>
<keyword evidence="8 9" id="KW-0012">Acyltransferase</keyword>
<keyword evidence="12" id="KW-1185">Reference proteome</keyword>
<dbReference type="PANTHER" id="PTHR38686:SF1">
    <property type="entry name" value="APOLIPOPROTEIN N-ACYLTRANSFERASE"/>
    <property type="match status" value="1"/>
</dbReference>
<dbReference type="InterPro" id="IPR003010">
    <property type="entry name" value="C-N_Hydrolase"/>
</dbReference>
<evidence type="ECO:0000256" key="6">
    <source>
        <dbReference type="ARBA" id="ARBA00022989"/>
    </source>
</evidence>
<dbReference type="Pfam" id="PF20154">
    <property type="entry name" value="LNT_N"/>
    <property type="match status" value="1"/>
</dbReference>
<comment type="similarity">
    <text evidence="2 9">Belongs to the CN hydrolase family. Apolipoprotein N-acyltransferase subfamily.</text>
</comment>
<evidence type="ECO:0000256" key="9">
    <source>
        <dbReference type="HAMAP-Rule" id="MF_01148"/>
    </source>
</evidence>
<evidence type="ECO:0000256" key="5">
    <source>
        <dbReference type="ARBA" id="ARBA00022692"/>
    </source>
</evidence>
<keyword evidence="5 9" id="KW-0812">Transmembrane</keyword>
<dbReference type="CDD" id="cd07571">
    <property type="entry name" value="ALP_N-acyl_transferase"/>
    <property type="match status" value="1"/>
</dbReference>
<dbReference type="NCBIfam" id="TIGR00546">
    <property type="entry name" value="lnt"/>
    <property type="match status" value="1"/>
</dbReference>
<keyword evidence="7 9" id="KW-0472">Membrane</keyword>
<dbReference type="InterPro" id="IPR004563">
    <property type="entry name" value="Apolipo_AcylTrfase"/>
</dbReference>
<comment type="pathway">
    <text evidence="9">Protein modification; lipoprotein biosynthesis (N-acyl transfer).</text>
</comment>
<dbReference type="SUPFAM" id="SSF56317">
    <property type="entry name" value="Carbon-nitrogen hydrolase"/>
    <property type="match status" value="1"/>
</dbReference>
<feature type="transmembrane region" description="Helical" evidence="9">
    <location>
        <begin position="203"/>
        <end position="225"/>
    </location>
</feature>
<dbReference type="GO" id="GO:0042158">
    <property type="term" value="P:lipoprotein biosynthetic process"/>
    <property type="evidence" value="ECO:0007669"/>
    <property type="project" value="UniProtKB-UniRule"/>
</dbReference>
<dbReference type="GO" id="GO:0016410">
    <property type="term" value="F:N-acyltransferase activity"/>
    <property type="evidence" value="ECO:0007669"/>
    <property type="project" value="UniProtKB-UniRule"/>
</dbReference>
<dbReference type="Gene3D" id="3.60.110.10">
    <property type="entry name" value="Carbon-nitrogen hydrolase"/>
    <property type="match status" value="1"/>
</dbReference>
<feature type="transmembrane region" description="Helical" evidence="9">
    <location>
        <begin position="66"/>
        <end position="83"/>
    </location>
</feature>
<keyword evidence="11" id="KW-0449">Lipoprotein</keyword>
<accession>A0A1H2GFQ5</accession>
<dbReference type="Proteomes" id="UP000243924">
    <property type="component" value="Chromosome I"/>
</dbReference>
<dbReference type="AlphaFoldDB" id="A0A1H2GFQ5"/>
<evidence type="ECO:0000256" key="7">
    <source>
        <dbReference type="ARBA" id="ARBA00023136"/>
    </source>
</evidence>
<feature type="transmembrane region" description="Helical" evidence="9">
    <location>
        <begin position="37"/>
        <end position="54"/>
    </location>
</feature>